<evidence type="ECO:0000256" key="2">
    <source>
        <dbReference type="ARBA" id="ARBA00011322"/>
    </source>
</evidence>
<evidence type="ECO:0000313" key="6">
    <source>
        <dbReference type="EMBL" id="APM37474.1"/>
    </source>
</evidence>
<dbReference type="Pfam" id="PF13476">
    <property type="entry name" value="AAA_23"/>
    <property type="match status" value="1"/>
</dbReference>
<dbReference type="RefSeq" id="WP_073537187.1">
    <property type="nucleotide sequence ID" value="NZ_CP018335.1"/>
</dbReference>
<feature type="domain" description="Rad50/SbcC-type AAA" evidence="5">
    <location>
        <begin position="5"/>
        <end position="280"/>
    </location>
</feature>
<dbReference type="PANTHER" id="PTHR32114:SF2">
    <property type="entry name" value="ABC TRANSPORTER ABCH.3"/>
    <property type="match status" value="1"/>
</dbReference>
<dbReference type="SUPFAM" id="SSF75712">
    <property type="entry name" value="Rad50 coiled-coil Zn hook"/>
    <property type="match status" value="1"/>
</dbReference>
<dbReference type="EMBL" id="CP018335">
    <property type="protein sequence ID" value="APM37474.1"/>
    <property type="molecule type" value="Genomic_DNA"/>
</dbReference>
<reference evidence="6 7" key="1">
    <citation type="submission" date="2016-12" db="EMBL/GenBank/DDBJ databases">
        <title>Complete genome sequence of Clostridium kluyveri JZZ isolated from the pit mud of a Chinese flavor liquor-making factory.</title>
        <authorList>
            <person name="Wang Y."/>
        </authorList>
    </citation>
    <scope>NUCLEOTIDE SEQUENCE [LARGE SCALE GENOMIC DNA]</scope>
    <source>
        <strain evidence="6 7">JZZ</strain>
    </source>
</reference>
<name>A0A1L5F3A2_CLOKL</name>
<evidence type="ECO:0000313" key="7">
    <source>
        <dbReference type="Proteomes" id="UP000184604"/>
    </source>
</evidence>
<protein>
    <recommendedName>
        <fullName evidence="3">Nuclease SbcCD subunit C</fullName>
    </recommendedName>
</protein>
<accession>A0A1L5F3A2</accession>
<sequence length="1164" mass="136641">MKPISLKIKGLNSFENSQEIDFEKLTERGIFGIFGPTGSGKSTVLDGITLSLYGEVARKSSNFINVNCNNLYVSYQFQISEKKVKTYRVEREFRRDQKSGSVRSRTARIISIEDNIEKILEEGSKNVTEKCQEILGLKLEDFTRTVVLPQGKFSEFLRLEGKDRRNMLERLFGLQKYGDNLSFKLNLKNKEEKMKFHELEGQLKGYEGINEEILEAKVIQMKDLEDNYNKTKKEYDDLEKKYNNERDLWKLQLELEQKSYELEMLTKRENEIKNYEKKIKLAEGTLKVKPYADNFKNTSAQIKITKDNLSNLNTKINSIKKNKNEIEMLLNEARDKKDKKLPELKVKEQKIKDAIEEQKLLEKLRQEKTLLENDIGSLKEKFSNKNSQIMINENHTSNLLNEMKTKEKLIETLKISEEYRKKINEGMIILANYENRMLQRDKSIKSIKNCEENIKTAVYRKEILLKHINEIEKTLYHCNTRLNILVKTCPGDENTLLDFHQRLSHFKTKWDKYYEYMDLLDKNKGMVENLEKDLINITTFESNMRNSIEELEKKIHQFEKDNMAIMLIHTLQEGDPCPVCGSVYHPKKEIGKIDRDNLEKLKSHYLEKKNKIEKSTKEAIEIQTNIALKRKNIEENKRKIEELGEDFKSTPIKILQDKFYKLKQQIYEFKREKNLIEEEIKTLKDNKNSLDIDYNKELTIEIENSTQLIKLQQDLKLEEEQIKLIKNQLSLLKADLSVEDLKSKANEIIETQRRISNLESEVKKIRKTIEVKQSERDEIRCYITELKEKLSEKQTRIREMDKSIVEKEYSIKNKVGEITDLNHFNREVCNLIEKIESEYIKTEKTAREIVKEYDEINNKIILAQSNLVNLNERNIKEEKNLKSILYEQGFEDIYEAEKFFMNRSEIEKLNKEIQEYRNSISRIKGAVENIYKNMKGRTLTKEQWDKTQNDKNKKSYELNKLYEDKITLNKEVTSMNTKLLELKDLLNEKKKIEHKLALLSDLEKLFKGKKFVEFIAANQLKYISLEADKQLREITCGNYGLEVDEDGRFFIRDYKNGGKERDASTLSGGETFVASLALALALSSQIQLKGRSPLELFFLDEGFGTLDDNLLEIVMDSLEKIHNDKLSIGVISHLEIIKERMPVKLIVTTAESGMGGSKVRIEKS</sequence>
<feature type="coiled-coil region" evidence="4">
    <location>
        <begin position="975"/>
        <end position="1002"/>
    </location>
</feature>
<dbReference type="InterPro" id="IPR038729">
    <property type="entry name" value="Rad50/SbcC_AAA"/>
</dbReference>
<evidence type="ECO:0000256" key="4">
    <source>
        <dbReference type="SAM" id="Coils"/>
    </source>
</evidence>
<evidence type="ECO:0000256" key="3">
    <source>
        <dbReference type="ARBA" id="ARBA00013368"/>
    </source>
</evidence>
<evidence type="ECO:0000259" key="5">
    <source>
        <dbReference type="Pfam" id="PF13476"/>
    </source>
</evidence>
<dbReference type="Proteomes" id="UP000184604">
    <property type="component" value="Chromosome"/>
</dbReference>
<feature type="coiled-coil region" evidence="4">
    <location>
        <begin position="214"/>
        <end position="381"/>
    </location>
</feature>
<dbReference type="Gene3D" id="3.40.50.300">
    <property type="entry name" value="P-loop containing nucleotide triphosphate hydrolases"/>
    <property type="match status" value="2"/>
</dbReference>
<evidence type="ECO:0000256" key="1">
    <source>
        <dbReference type="ARBA" id="ARBA00006930"/>
    </source>
</evidence>
<dbReference type="Pfam" id="PF13558">
    <property type="entry name" value="SbcC_Walker_B"/>
    <property type="match status" value="1"/>
</dbReference>
<dbReference type="AlphaFoldDB" id="A0A1L5F3A2"/>
<dbReference type="SUPFAM" id="SSF52540">
    <property type="entry name" value="P-loop containing nucleoside triphosphate hydrolases"/>
    <property type="match status" value="2"/>
</dbReference>
<organism evidence="6 7">
    <name type="scientific">Clostridium kluyveri</name>
    <dbReference type="NCBI Taxonomy" id="1534"/>
    <lineage>
        <taxon>Bacteria</taxon>
        <taxon>Bacillati</taxon>
        <taxon>Bacillota</taxon>
        <taxon>Clostridia</taxon>
        <taxon>Eubacteriales</taxon>
        <taxon>Clostridiaceae</taxon>
        <taxon>Clostridium</taxon>
    </lineage>
</organism>
<gene>
    <name evidence="6" type="ORF">BS101_01220</name>
</gene>
<dbReference type="InterPro" id="IPR027417">
    <property type="entry name" value="P-loop_NTPase"/>
</dbReference>
<proteinExistence type="inferred from homology"/>
<dbReference type="OrthoDB" id="9795626at2"/>
<comment type="similarity">
    <text evidence="1">Belongs to the SMC family. SbcC subfamily.</text>
</comment>
<keyword evidence="4" id="KW-0175">Coiled coil</keyword>
<feature type="coiled-coil region" evidence="4">
    <location>
        <begin position="832"/>
        <end position="873"/>
    </location>
</feature>
<feature type="coiled-coil region" evidence="4">
    <location>
        <begin position="595"/>
        <end position="803"/>
    </location>
</feature>
<comment type="subunit">
    <text evidence="2">Heterodimer of SbcC and SbcD.</text>
</comment>
<dbReference type="PANTHER" id="PTHR32114">
    <property type="entry name" value="ABC TRANSPORTER ABCH.3"/>
    <property type="match status" value="1"/>
</dbReference>
<feature type="coiled-coil region" evidence="4">
    <location>
        <begin position="541"/>
        <end position="568"/>
    </location>
</feature>